<proteinExistence type="predicted"/>
<organism evidence="1 2">
    <name type="scientific">Streptomyces griseofuscus</name>
    <dbReference type="NCBI Taxonomy" id="146922"/>
    <lineage>
        <taxon>Bacteria</taxon>
        <taxon>Bacillati</taxon>
        <taxon>Actinomycetota</taxon>
        <taxon>Actinomycetes</taxon>
        <taxon>Kitasatosporales</taxon>
        <taxon>Streptomycetaceae</taxon>
        <taxon>Streptomyces</taxon>
    </lineage>
</organism>
<dbReference type="GeneID" id="91460266"/>
<accession>A0A7H1PSC3</accession>
<dbReference type="EMBL" id="CP051006">
    <property type="protein sequence ID" value="QNT90953.1"/>
    <property type="molecule type" value="Genomic_DNA"/>
</dbReference>
<protein>
    <submittedName>
        <fullName evidence="1">Uncharacterized protein</fullName>
    </submittedName>
</protein>
<name>A0A7H1PSC3_9ACTN</name>
<dbReference type="Pfam" id="PF03752">
    <property type="entry name" value="ALF"/>
    <property type="match status" value="1"/>
</dbReference>
<dbReference type="InterPro" id="IPR005506">
    <property type="entry name" value="DUF312_ALF"/>
</dbReference>
<dbReference type="Proteomes" id="UP000516422">
    <property type="component" value="Chromosome"/>
</dbReference>
<dbReference type="KEGG" id="sgf:HEP81_00617"/>
<gene>
    <name evidence="1" type="ORF">HEP81_00617</name>
</gene>
<reference evidence="1 2" key="1">
    <citation type="submission" date="2020-04" db="EMBL/GenBank/DDBJ databases">
        <title>Characterization and engineering of Streptomyces griseofuscus DSM40191 as a potential heterologous host for expression of BGCs.</title>
        <authorList>
            <person name="Gren T."/>
            <person name="Whitford C.M."/>
            <person name="Mohite O.S."/>
            <person name="Joergensen T.S."/>
            <person name="Nielsen J.B."/>
            <person name="Lee S.Y."/>
            <person name="Weber T."/>
        </authorList>
    </citation>
    <scope>NUCLEOTIDE SEQUENCE [LARGE SCALE GENOMIC DNA]</scope>
    <source>
        <strain evidence="1 2">DSM 40191</strain>
    </source>
</reference>
<evidence type="ECO:0000313" key="2">
    <source>
        <dbReference type="Proteomes" id="UP000516422"/>
    </source>
</evidence>
<dbReference type="RefSeq" id="WP_051849953.1">
    <property type="nucleotide sequence ID" value="NZ_CP051006.1"/>
</dbReference>
<dbReference type="AlphaFoldDB" id="A0A7H1PSC3"/>
<sequence>MAAAATDGSTTPVDDMSDADVRVAVFRILADPATGAALCAAAEEALDDGMPEALRAFLEHGRRDAGA</sequence>
<evidence type="ECO:0000313" key="1">
    <source>
        <dbReference type="EMBL" id="QNT90953.1"/>
    </source>
</evidence>